<gene>
    <name evidence="1" type="ORF">S01H4_14560</name>
</gene>
<accession>X0ZXH4</accession>
<organism evidence="1">
    <name type="scientific">marine sediment metagenome</name>
    <dbReference type="NCBI Taxonomy" id="412755"/>
    <lineage>
        <taxon>unclassified sequences</taxon>
        <taxon>metagenomes</taxon>
        <taxon>ecological metagenomes</taxon>
    </lineage>
</organism>
<protein>
    <submittedName>
        <fullName evidence="1">Uncharacterized protein</fullName>
    </submittedName>
</protein>
<proteinExistence type="predicted"/>
<dbReference type="Gene3D" id="3.20.70.20">
    <property type="match status" value="1"/>
</dbReference>
<comment type="caution">
    <text evidence="1">The sequence shown here is derived from an EMBL/GenBank/DDBJ whole genome shotgun (WGS) entry which is preliminary data.</text>
</comment>
<dbReference type="AlphaFoldDB" id="X0ZXH4"/>
<dbReference type="EMBL" id="BART01006386">
    <property type="protein sequence ID" value="GAG62592.1"/>
    <property type="molecule type" value="Genomic_DNA"/>
</dbReference>
<sequence length="107" mass="12570">DELLVGNETSKNLGEKVNLDLFSYDGTLNKRNKIKQYGKRKLQPFFMEDNEIEEFLELIPFWEGKALYSDIISQRLLDCFSISQFFLGCYLKSNLTINVYILFLKIV</sequence>
<evidence type="ECO:0000313" key="1">
    <source>
        <dbReference type="EMBL" id="GAG62592.1"/>
    </source>
</evidence>
<reference evidence="1" key="1">
    <citation type="journal article" date="2014" name="Front. Microbiol.">
        <title>High frequency of phylogenetically diverse reductive dehalogenase-homologous genes in deep subseafloor sedimentary metagenomes.</title>
        <authorList>
            <person name="Kawai M."/>
            <person name="Futagami T."/>
            <person name="Toyoda A."/>
            <person name="Takaki Y."/>
            <person name="Nishi S."/>
            <person name="Hori S."/>
            <person name="Arai W."/>
            <person name="Tsubouchi T."/>
            <person name="Morono Y."/>
            <person name="Uchiyama I."/>
            <person name="Ito T."/>
            <person name="Fujiyama A."/>
            <person name="Inagaki F."/>
            <person name="Takami H."/>
        </authorList>
    </citation>
    <scope>NUCLEOTIDE SEQUENCE</scope>
    <source>
        <strain evidence="1">Expedition CK06-06</strain>
    </source>
</reference>
<feature type="non-terminal residue" evidence="1">
    <location>
        <position position="1"/>
    </location>
</feature>
<name>X0ZXH4_9ZZZZ</name>